<gene>
    <name evidence="1" type="ORF">H8Q88_21060</name>
</gene>
<name>A0A9X0RBK1_VIBME</name>
<dbReference type="EMBL" id="JACRUP010000040">
    <property type="protein sequence ID" value="MBC5853363.1"/>
    <property type="molecule type" value="Genomic_DNA"/>
</dbReference>
<accession>A0A9X0RBK1</accession>
<evidence type="ECO:0000313" key="2">
    <source>
        <dbReference type="Proteomes" id="UP000615796"/>
    </source>
</evidence>
<keyword evidence="2" id="KW-1185">Reference proteome</keyword>
<comment type="caution">
    <text evidence="1">The sequence shown here is derived from an EMBL/GenBank/DDBJ whole genome shotgun (WGS) entry which is preliminary data.</text>
</comment>
<organism evidence="1 2">
    <name type="scientific">Vibrio metschnikovii</name>
    <dbReference type="NCBI Taxonomy" id="28172"/>
    <lineage>
        <taxon>Bacteria</taxon>
        <taxon>Pseudomonadati</taxon>
        <taxon>Pseudomonadota</taxon>
        <taxon>Gammaproteobacteria</taxon>
        <taxon>Vibrionales</taxon>
        <taxon>Vibrionaceae</taxon>
        <taxon>Vibrio</taxon>
    </lineage>
</organism>
<protein>
    <submittedName>
        <fullName evidence="1">Uncharacterized protein</fullName>
    </submittedName>
</protein>
<dbReference type="AlphaFoldDB" id="A0A9X0RBK1"/>
<sequence>MGVLHVAQAAEILIKSAIAQEHPLLIFTDLPKLSQNTEERLTTSQLMAKAKTVQYSKLPDLLWAATGYEIKHLDVYREMGEQRNRIQHLAVPDDDFNDLVFRFCIQVIDPLMVHFFREHFLDNLDFDDLYIYEDNLLSDSIDATGLKYEGKLP</sequence>
<proteinExistence type="predicted"/>
<dbReference type="RefSeq" id="WP_187027461.1">
    <property type="nucleotide sequence ID" value="NZ_JACRUP010000040.1"/>
</dbReference>
<reference evidence="1" key="1">
    <citation type="submission" date="2020-08" db="EMBL/GenBank/DDBJ databases">
        <title>Genome Sequencing and Pan-Genome Analysis of Migratory bird Vibrio Strains, Inner Mongolia.</title>
        <authorList>
            <person name="Zheng L."/>
        </authorList>
    </citation>
    <scope>NUCLEOTIDE SEQUENCE</scope>
    <source>
        <strain evidence="1">M13F</strain>
    </source>
</reference>
<dbReference type="Proteomes" id="UP000615796">
    <property type="component" value="Unassembled WGS sequence"/>
</dbReference>
<evidence type="ECO:0000313" key="1">
    <source>
        <dbReference type="EMBL" id="MBC5853363.1"/>
    </source>
</evidence>